<dbReference type="InterPro" id="IPR001680">
    <property type="entry name" value="WD40_rpt"/>
</dbReference>
<dbReference type="GO" id="GO:0005085">
    <property type="term" value="F:guanyl-nucleotide exchange factor activity"/>
    <property type="evidence" value="ECO:0007669"/>
    <property type="project" value="InterPro"/>
</dbReference>
<keyword evidence="8" id="KW-0653">Protein transport</keyword>
<feature type="compositionally biased region" description="Basic and acidic residues" evidence="12">
    <location>
        <begin position="139"/>
        <end position="148"/>
    </location>
</feature>
<reference evidence="14" key="1">
    <citation type="submission" date="2021-12" db="EMBL/GenBank/DDBJ databases">
        <authorList>
            <person name="King R."/>
        </authorList>
    </citation>
    <scope>NUCLEOTIDE SEQUENCE</scope>
</reference>
<dbReference type="GO" id="GO:0006888">
    <property type="term" value="P:endoplasmic reticulum to Golgi vesicle-mediated transport"/>
    <property type="evidence" value="ECO:0007669"/>
    <property type="project" value="TreeGrafter"/>
</dbReference>
<evidence type="ECO:0000256" key="12">
    <source>
        <dbReference type="SAM" id="MobiDB-lite"/>
    </source>
</evidence>
<accession>A0A9P0F8Y9</accession>
<keyword evidence="3 11" id="KW-0853">WD repeat</keyword>
<evidence type="ECO:0000256" key="5">
    <source>
        <dbReference type="ARBA" id="ARBA00022737"/>
    </source>
</evidence>
<evidence type="ECO:0000256" key="9">
    <source>
        <dbReference type="ARBA" id="ARBA00022989"/>
    </source>
</evidence>
<evidence type="ECO:0000256" key="11">
    <source>
        <dbReference type="PROSITE-ProRule" id="PRU00221"/>
    </source>
</evidence>
<comment type="subcellular location">
    <subcellularLocation>
        <location evidence="1">Endoplasmic reticulum membrane</location>
        <topology evidence="1">Single-pass membrane protein</topology>
    </subcellularLocation>
</comment>
<keyword evidence="10 13" id="KW-0472">Membrane</keyword>
<keyword evidence="4 13" id="KW-0812">Transmembrane</keyword>
<dbReference type="InterPro" id="IPR015943">
    <property type="entry name" value="WD40/YVTN_repeat-like_dom_sf"/>
</dbReference>
<dbReference type="PANTHER" id="PTHR23284">
    <property type="entry name" value="PROLACTIN REGULATORY ELEMENT BINDING PROTEIN"/>
    <property type="match status" value="1"/>
</dbReference>
<gene>
    <name evidence="14" type="ORF">BEMITA_LOCUS12655</name>
</gene>
<evidence type="ECO:0000256" key="8">
    <source>
        <dbReference type="ARBA" id="ARBA00022927"/>
    </source>
</evidence>
<dbReference type="EMBL" id="OU963869">
    <property type="protein sequence ID" value="CAH0394346.1"/>
    <property type="molecule type" value="Genomic_DNA"/>
</dbReference>
<evidence type="ECO:0000256" key="10">
    <source>
        <dbReference type="ARBA" id="ARBA00023136"/>
    </source>
</evidence>
<evidence type="ECO:0000313" key="15">
    <source>
        <dbReference type="Proteomes" id="UP001152759"/>
    </source>
</evidence>
<keyword evidence="2" id="KW-0813">Transport</keyword>
<evidence type="ECO:0000256" key="6">
    <source>
        <dbReference type="ARBA" id="ARBA00022824"/>
    </source>
</evidence>
<feature type="repeat" description="WD" evidence="11">
    <location>
        <begin position="212"/>
        <end position="253"/>
    </location>
</feature>
<organism evidence="14 15">
    <name type="scientific">Bemisia tabaci</name>
    <name type="common">Sweetpotato whitefly</name>
    <name type="synonym">Aleurodes tabaci</name>
    <dbReference type="NCBI Taxonomy" id="7038"/>
    <lineage>
        <taxon>Eukaryota</taxon>
        <taxon>Metazoa</taxon>
        <taxon>Ecdysozoa</taxon>
        <taxon>Arthropoda</taxon>
        <taxon>Hexapoda</taxon>
        <taxon>Insecta</taxon>
        <taxon>Pterygota</taxon>
        <taxon>Neoptera</taxon>
        <taxon>Paraneoptera</taxon>
        <taxon>Hemiptera</taxon>
        <taxon>Sternorrhyncha</taxon>
        <taxon>Aleyrodoidea</taxon>
        <taxon>Aleyrodidae</taxon>
        <taxon>Aleyrodinae</taxon>
        <taxon>Bemisia</taxon>
    </lineage>
</organism>
<evidence type="ECO:0000313" key="14">
    <source>
        <dbReference type="EMBL" id="CAH0394346.1"/>
    </source>
</evidence>
<name>A0A9P0F8Y9_BEMTA</name>
<dbReference type="AlphaFoldDB" id="A0A9P0F8Y9"/>
<keyword evidence="9 13" id="KW-1133">Transmembrane helix</keyword>
<evidence type="ECO:0000256" key="2">
    <source>
        <dbReference type="ARBA" id="ARBA00022448"/>
    </source>
</evidence>
<feature type="compositionally biased region" description="Basic and acidic residues" evidence="12">
    <location>
        <begin position="110"/>
        <end position="125"/>
    </location>
</feature>
<dbReference type="GO" id="GO:0003400">
    <property type="term" value="P:regulation of COPII vesicle coating"/>
    <property type="evidence" value="ECO:0007669"/>
    <property type="project" value="TreeGrafter"/>
</dbReference>
<evidence type="ECO:0000256" key="7">
    <source>
        <dbReference type="ARBA" id="ARBA00022892"/>
    </source>
</evidence>
<dbReference type="PANTHER" id="PTHR23284:SF0">
    <property type="entry name" value="PROLACTIN REGULATORY ELEMENT-BINDING PROTEIN"/>
    <property type="match status" value="1"/>
</dbReference>
<dbReference type="Proteomes" id="UP001152759">
    <property type="component" value="Chromosome 8"/>
</dbReference>
<protein>
    <recommendedName>
        <fullName evidence="16">Prolactin regulatory element-binding protein</fullName>
    </recommendedName>
</protein>
<dbReference type="PROSITE" id="PS00678">
    <property type="entry name" value="WD_REPEATS_1"/>
    <property type="match status" value="1"/>
</dbReference>
<evidence type="ECO:0000256" key="4">
    <source>
        <dbReference type="ARBA" id="ARBA00022692"/>
    </source>
</evidence>
<dbReference type="PROSITE" id="PS50082">
    <property type="entry name" value="WD_REPEATS_2"/>
    <property type="match status" value="1"/>
</dbReference>
<evidence type="ECO:0008006" key="16">
    <source>
        <dbReference type="Google" id="ProtNLM"/>
    </source>
</evidence>
<feature type="region of interest" description="Disordered" evidence="12">
    <location>
        <begin position="110"/>
        <end position="148"/>
    </location>
</feature>
<dbReference type="GO" id="GO:0005789">
    <property type="term" value="C:endoplasmic reticulum membrane"/>
    <property type="evidence" value="ECO:0007669"/>
    <property type="project" value="UniProtKB-SubCell"/>
</dbReference>
<dbReference type="KEGG" id="btab:109044589"/>
<dbReference type="PROSITE" id="PS50294">
    <property type="entry name" value="WD_REPEATS_REGION"/>
    <property type="match status" value="1"/>
</dbReference>
<evidence type="ECO:0000256" key="3">
    <source>
        <dbReference type="ARBA" id="ARBA00022574"/>
    </source>
</evidence>
<dbReference type="InterPro" id="IPR045260">
    <property type="entry name" value="Sec12-like"/>
</dbReference>
<evidence type="ECO:0000256" key="1">
    <source>
        <dbReference type="ARBA" id="ARBA00004389"/>
    </source>
</evidence>
<dbReference type="InterPro" id="IPR036322">
    <property type="entry name" value="WD40_repeat_dom_sf"/>
</dbReference>
<dbReference type="InterPro" id="IPR019775">
    <property type="entry name" value="WD40_repeat_CS"/>
</dbReference>
<keyword evidence="7" id="KW-0931">ER-Golgi transport</keyword>
<keyword evidence="5" id="KW-0677">Repeat</keyword>
<feature type="transmembrane region" description="Helical" evidence="13">
    <location>
        <begin position="404"/>
        <end position="428"/>
    </location>
</feature>
<dbReference type="GO" id="GO:0015031">
    <property type="term" value="P:protein transport"/>
    <property type="evidence" value="ECO:0007669"/>
    <property type="project" value="UniProtKB-KW"/>
</dbReference>
<dbReference type="Gene3D" id="2.130.10.10">
    <property type="entry name" value="YVTN repeat-like/Quinoprotein amine dehydrogenase"/>
    <property type="match status" value="1"/>
</dbReference>
<keyword evidence="15" id="KW-1185">Reference proteome</keyword>
<dbReference type="SMART" id="SM00320">
    <property type="entry name" value="WD40"/>
    <property type="match status" value="3"/>
</dbReference>
<sequence length="429" mass="47323">MFSKKPNEGLLARVNFPLFTVQMLTSRHVLVAGGGGSAKTGVANGFEVFELHHNGQQFSAEECLRHITGGSVVMNCSTLCTSRNTYLVAGQESHCQLYTVNFRVVSGENSFDREDTSNDNKEVEVRKRKKRNSDSASGFKEHNSSKDIPLDSGKVLELAIEPLKSVQTDFSDGESLQRVVRISHIGNLMATGGTDGYLRLWTFPDLNSLHNIPAHSKEIDDLDFSSDEKLIASVAKDGRAVVWNVSTGKKAKELQWVFPNGTKYLCKRCRFGVVEDKKEIIRLFILTNPVGKGPSFIQQWDALSGELTKSAGLSESGSALAVRNDGRFVAVGTMFSGSVHIFVAFSLQQVLLVRHVHDMFVTGLEFLPVQQDSSSSVSPVEAAVLSISVDNKVCIHSLPFRRSLPLWVFLLMMVIVLFSSFFLCCFFGL</sequence>
<keyword evidence="6" id="KW-0256">Endoplasmic reticulum</keyword>
<dbReference type="Pfam" id="PF00400">
    <property type="entry name" value="WD40"/>
    <property type="match status" value="2"/>
</dbReference>
<evidence type="ECO:0000256" key="13">
    <source>
        <dbReference type="SAM" id="Phobius"/>
    </source>
</evidence>
<proteinExistence type="predicted"/>
<dbReference type="SUPFAM" id="SSF50978">
    <property type="entry name" value="WD40 repeat-like"/>
    <property type="match status" value="1"/>
</dbReference>